<name>A0ACB9ECF4_9ASTR</name>
<organism evidence="1 2">
    <name type="scientific">Smallanthus sonchifolius</name>
    <dbReference type="NCBI Taxonomy" id="185202"/>
    <lineage>
        <taxon>Eukaryota</taxon>
        <taxon>Viridiplantae</taxon>
        <taxon>Streptophyta</taxon>
        <taxon>Embryophyta</taxon>
        <taxon>Tracheophyta</taxon>
        <taxon>Spermatophyta</taxon>
        <taxon>Magnoliopsida</taxon>
        <taxon>eudicotyledons</taxon>
        <taxon>Gunneridae</taxon>
        <taxon>Pentapetalae</taxon>
        <taxon>asterids</taxon>
        <taxon>campanulids</taxon>
        <taxon>Asterales</taxon>
        <taxon>Asteraceae</taxon>
        <taxon>Asteroideae</taxon>
        <taxon>Heliantheae alliance</taxon>
        <taxon>Millerieae</taxon>
        <taxon>Smallanthus</taxon>
    </lineage>
</organism>
<dbReference type="Proteomes" id="UP001056120">
    <property type="component" value="Linkage Group LG18"/>
</dbReference>
<sequence>MMLCCRVIPISVAALFCRPELKSLDPFFMLDEASVSPPTGFPDHPHRGRGIIHSEIPAGPGAQKGLQLWVNLSSKDKMVEPNYQELLSEDIKKAEKDGVKVKIIAGESMGIKSPVYTRTPTMFLDFTLSPGAQMHQPIPESWNSFVYVLDGEGVFGSMAEIEQAFQDYRFCKNGFEMAKHWRSQ</sequence>
<proteinExistence type="predicted"/>
<reference evidence="1 2" key="2">
    <citation type="journal article" date="2022" name="Mol. Ecol. Resour.">
        <title>The genomes of chicory, endive, great burdock and yacon provide insights into Asteraceae paleo-polyploidization history and plant inulin production.</title>
        <authorList>
            <person name="Fan W."/>
            <person name="Wang S."/>
            <person name="Wang H."/>
            <person name="Wang A."/>
            <person name="Jiang F."/>
            <person name="Liu H."/>
            <person name="Zhao H."/>
            <person name="Xu D."/>
            <person name="Zhang Y."/>
        </authorList>
    </citation>
    <scope>NUCLEOTIDE SEQUENCE [LARGE SCALE GENOMIC DNA]</scope>
    <source>
        <strain evidence="2">cv. Yunnan</strain>
        <tissue evidence="1">Leaves</tissue>
    </source>
</reference>
<evidence type="ECO:0000313" key="1">
    <source>
        <dbReference type="EMBL" id="KAI3756639.1"/>
    </source>
</evidence>
<gene>
    <name evidence="1" type="ORF">L1987_56461</name>
</gene>
<evidence type="ECO:0000313" key="2">
    <source>
        <dbReference type="Proteomes" id="UP001056120"/>
    </source>
</evidence>
<dbReference type="EMBL" id="CM042035">
    <property type="protein sequence ID" value="KAI3756639.1"/>
    <property type="molecule type" value="Genomic_DNA"/>
</dbReference>
<comment type="caution">
    <text evidence="1">The sequence shown here is derived from an EMBL/GenBank/DDBJ whole genome shotgun (WGS) entry which is preliminary data.</text>
</comment>
<protein>
    <submittedName>
        <fullName evidence="1">Uncharacterized protein</fullName>
    </submittedName>
</protein>
<accession>A0ACB9ECF4</accession>
<reference evidence="2" key="1">
    <citation type="journal article" date="2022" name="Mol. Ecol. Resour.">
        <title>The genomes of chicory, endive, great burdock and yacon provide insights into Asteraceae palaeo-polyploidization history and plant inulin production.</title>
        <authorList>
            <person name="Fan W."/>
            <person name="Wang S."/>
            <person name="Wang H."/>
            <person name="Wang A."/>
            <person name="Jiang F."/>
            <person name="Liu H."/>
            <person name="Zhao H."/>
            <person name="Xu D."/>
            <person name="Zhang Y."/>
        </authorList>
    </citation>
    <scope>NUCLEOTIDE SEQUENCE [LARGE SCALE GENOMIC DNA]</scope>
    <source>
        <strain evidence="2">cv. Yunnan</strain>
    </source>
</reference>
<keyword evidence="2" id="KW-1185">Reference proteome</keyword>